<dbReference type="SUPFAM" id="SSF51215">
    <property type="entry name" value="Regulatory protein AraC"/>
    <property type="match status" value="1"/>
</dbReference>
<sequence>MEKGQNSNLYIPYQIPIQMSDYELSVKYLERLDETCVEFTHTHLNYEIYYILEGRMRMHIGGQEHLLLPNHFILIPPGVSHGAVYNPDEKKVYVVFVFGIHKNSEAASRRAPEHEFVRLFESALSEKLYVIAEDANSCSGILSAIEREATEKPLGWQLLLVDYCREYFIKVLRNILTAGSGDEGQPDAGQSNLAVKITKFMQEHYQENLSLEDVSKAFHITPRHITRIFSDYFGTSFRKTLSIYRLNYAKNYLRYTDKPVEEIAELVGMSAPQTLYRLFKENEGMTISEYRKYHRQKDD</sequence>
<dbReference type="GO" id="GO:0043565">
    <property type="term" value="F:sequence-specific DNA binding"/>
    <property type="evidence" value="ECO:0007669"/>
    <property type="project" value="InterPro"/>
</dbReference>
<gene>
    <name evidence="5" type="ORF">SAMN02745823_02613</name>
</gene>
<evidence type="ECO:0000313" key="5">
    <source>
        <dbReference type="EMBL" id="SHI12739.1"/>
    </source>
</evidence>
<dbReference type="Pfam" id="PF12833">
    <property type="entry name" value="HTH_18"/>
    <property type="match status" value="1"/>
</dbReference>
<protein>
    <submittedName>
        <fullName evidence="5">AraC-like ligand binding domain-containing protein</fullName>
    </submittedName>
</protein>
<evidence type="ECO:0000256" key="3">
    <source>
        <dbReference type="ARBA" id="ARBA00023163"/>
    </source>
</evidence>
<dbReference type="AlphaFoldDB" id="A0A1M5YLD7"/>
<dbReference type="GO" id="GO:0003700">
    <property type="term" value="F:DNA-binding transcription factor activity"/>
    <property type="evidence" value="ECO:0007669"/>
    <property type="project" value="InterPro"/>
</dbReference>
<dbReference type="Proteomes" id="UP000183995">
    <property type="component" value="Unassembled WGS sequence"/>
</dbReference>
<dbReference type="RefSeq" id="WP_073079723.1">
    <property type="nucleotide sequence ID" value="NZ_FQXV01000009.1"/>
</dbReference>
<dbReference type="InterPro" id="IPR013096">
    <property type="entry name" value="Cupin_2"/>
</dbReference>
<keyword evidence="2" id="KW-0238">DNA-binding</keyword>
<dbReference type="InterPro" id="IPR037923">
    <property type="entry name" value="HTH-like"/>
</dbReference>
<dbReference type="PANTHER" id="PTHR43280">
    <property type="entry name" value="ARAC-FAMILY TRANSCRIPTIONAL REGULATOR"/>
    <property type="match status" value="1"/>
</dbReference>
<feature type="domain" description="HTH araC/xylS-type" evidence="4">
    <location>
        <begin position="195"/>
        <end position="293"/>
    </location>
</feature>
<organism evidence="5 6">
    <name type="scientific">Sporobacter termitidis DSM 10068</name>
    <dbReference type="NCBI Taxonomy" id="1123282"/>
    <lineage>
        <taxon>Bacteria</taxon>
        <taxon>Bacillati</taxon>
        <taxon>Bacillota</taxon>
        <taxon>Clostridia</taxon>
        <taxon>Eubacteriales</taxon>
        <taxon>Oscillospiraceae</taxon>
        <taxon>Sporobacter</taxon>
    </lineage>
</organism>
<evidence type="ECO:0000256" key="2">
    <source>
        <dbReference type="ARBA" id="ARBA00023125"/>
    </source>
</evidence>
<proteinExistence type="predicted"/>
<dbReference type="SUPFAM" id="SSF46689">
    <property type="entry name" value="Homeodomain-like"/>
    <property type="match status" value="2"/>
</dbReference>
<dbReference type="PANTHER" id="PTHR43280:SF2">
    <property type="entry name" value="HTH-TYPE TRANSCRIPTIONAL REGULATOR EXSA"/>
    <property type="match status" value="1"/>
</dbReference>
<dbReference type="Gene3D" id="2.60.120.10">
    <property type="entry name" value="Jelly Rolls"/>
    <property type="match status" value="1"/>
</dbReference>
<dbReference type="Pfam" id="PF07883">
    <property type="entry name" value="Cupin_2"/>
    <property type="match status" value="1"/>
</dbReference>
<dbReference type="InterPro" id="IPR018060">
    <property type="entry name" value="HTH_AraC"/>
</dbReference>
<dbReference type="SMART" id="SM00342">
    <property type="entry name" value="HTH_ARAC"/>
    <property type="match status" value="1"/>
</dbReference>
<evidence type="ECO:0000313" key="6">
    <source>
        <dbReference type="Proteomes" id="UP000183995"/>
    </source>
</evidence>
<keyword evidence="3" id="KW-0804">Transcription</keyword>
<dbReference type="STRING" id="1123282.SAMN02745823_02613"/>
<evidence type="ECO:0000256" key="1">
    <source>
        <dbReference type="ARBA" id="ARBA00023015"/>
    </source>
</evidence>
<evidence type="ECO:0000259" key="4">
    <source>
        <dbReference type="PROSITE" id="PS01124"/>
    </source>
</evidence>
<keyword evidence="1" id="KW-0805">Transcription regulation</keyword>
<dbReference type="InterPro" id="IPR009057">
    <property type="entry name" value="Homeodomain-like_sf"/>
</dbReference>
<dbReference type="PROSITE" id="PS01124">
    <property type="entry name" value="HTH_ARAC_FAMILY_2"/>
    <property type="match status" value="1"/>
</dbReference>
<dbReference type="OrthoDB" id="9782911at2"/>
<dbReference type="InterPro" id="IPR014710">
    <property type="entry name" value="RmlC-like_jellyroll"/>
</dbReference>
<keyword evidence="6" id="KW-1185">Reference proteome</keyword>
<dbReference type="Gene3D" id="1.10.10.60">
    <property type="entry name" value="Homeodomain-like"/>
    <property type="match status" value="2"/>
</dbReference>
<name>A0A1M5YLD7_9FIRM</name>
<dbReference type="EMBL" id="FQXV01000009">
    <property type="protein sequence ID" value="SHI12739.1"/>
    <property type="molecule type" value="Genomic_DNA"/>
</dbReference>
<reference evidence="5 6" key="1">
    <citation type="submission" date="2016-11" db="EMBL/GenBank/DDBJ databases">
        <authorList>
            <person name="Jaros S."/>
            <person name="Januszkiewicz K."/>
            <person name="Wedrychowicz H."/>
        </authorList>
    </citation>
    <scope>NUCLEOTIDE SEQUENCE [LARGE SCALE GENOMIC DNA]</scope>
    <source>
        <strain evidence="5 6">DSM 10068</strain>
    </source>
</reference>
<accession>A0A1M5YLD7</accession>